<gene>
    <name evidence="9" type="ORF">ACFFIA_17915</name>
</gene>
<dbReference type="RefSeq" id="WP_377252394.1">
    <property type="nucleotide sequence ID" value="NZ_JBHLUH010000036.1"/>
</dbReference>
<evidence type="ECO:0000256" key="1">
    <source>
        <dbReference type="ARBA" id="ARBA00004651"/>
    </source>
</evidence>
<feature type="transmembrane region" description="Helical" evidence="7">
    <location>
        <begin position="136"/>
        <end position="155"/>
    </location>
</feature>
<dbReference type="SUPFAM" id="SSF161098">
    <property type="entry name" value="MetI-like"/>
    <property type="match status" value="1"/>
</dbReference>
<comment type="similarity">
    <text evidence="7">Belongs to the binding-protein-dependent transport system permease family.</text>
</comment>
<feature type="transmembrane region" description="Helical" evidence="7">
    <location>
        <begin position="240"/>
        <end position="261"/>
    </location>
</feature>
<keyword evidence="10" id="KW-1185">Reference proteome</keyword>
<dbReference type="Gene3D" id="1.10.3720.10">
    <property type="entry name" value="MetI-like"/>
    <property type="match status" value="1"/>
</dbReference>
<accession>A0ABV6M4B4</accession>
<feature type="transmembrane region" description="Helical" evidence="7">
    <location>
        <begin position="12"/>
        <end position="33"/>
    </location>
</feature>
<name>A0ABV6M4B4_9ACTN</name>
<dbReference type="InterPro" id="IPR035906">
    <property type="entry name" value="MetI-like_sf"/>
</dbReference>
<keyword evidence="3" id="KW-1003">Cell membrane</keyword>
<dbReference type="PANTHER" id="PTHR43386:SF25">
    <property type="entry name" value="PEPTIDE ABC TRANSPORTER PERMEASE PROTEIN"/>
    <property type="match status" value="1"/>
</dbReference>
<dbReference type="PANTHER" id="PTHR43386">
    <property type="entry name" value="OLIGOPEPTIDE TRANSPORT SYSTEM PERMEASE PROTEIN APPC"/>
    <property type="match status" value="1"/>
</dbReference>
<evidence type="ECO:0000313" key="10">
    <source>
        <dbReference type="Proteomes" id="UP001589867"/>
    </source>
</evidence>
<organism evidence="9 10">
    <name type="scientific">Phytohabitans kaempferiae</name>
    <dbReference type="NCBI Taxonomy" id="1620943"/>
    <lineage>
        <taxon>Bacteria</taxon>
        <taxon>Bacillati</taxon>
        <taxon>Actinomycetota</taxon>
        <taxon>Actinomycetes</taxon>
        <taxon>Micromonosporales</taxon>
        <taxon>Micromonosporaceae</taxon>
    </lineage>
</organism>
<dbReference type="Pfam" id="PF00528">
    <property type="entry name" value="BPD_transp_1"/>
    <property type="match status" value="1"/>
</dbReference>
<dbReference type="Proteomes" id="UP001589867">
    <property type="component" value="Unassembled WGS sequence"/>
</dbReference>
<dbReference type="Pfam" id="PF12911">
    <property type="entry name" value="OppC_N"/>
    <property type="match status" value="1"/>
</dbReference>
<dbReference type="PROSITE" id="PS50928">
    <property type="entry name" value="ABC_TM1"/>
    <property type="match status" value="1"/>
</dbReference>
<evidence type="ECO:0000256" key="4">
    <source>
        <dbReference type="ARBA" id="ARBA00022692"/>
    </source>
</evidence>
<proteinExistence type="inferred from homology"/>
<reference evidence="9 10" key="1">
    <citation type="submission" date="2024-09" db="EMBL/GenBank/DDBJ databases">
        <authorList>
            <person name="Sun Q."/>
            <person name="Mori K."/>
        </authorList>
    </citation>
    <scope>NUCLEOTIDE SEQUENCE [LARGE SCALE GENOMIC DNA]</scope>
    <source>
        <strain evidence="9 10">TBRC 3947</strain>
    </source>
</reference>
<sequence>MRGFVSWRNLPAVISLAVIVVVVAAAALAPWLAPYGPLDQDIAQRLRGFSADHWLGTDQFGRDILSRLMWGARAELTIALGATAIALVIGTLIGLLSGYLRGVVEWLGMRSMDLVLAFPPLILALLVVALRGPGTGTLIVVLGVLFIPNFARVTYSQVLSVRGADYVDASRMLGATSFRTLFRVVLPNSAAPVLAQISLTMAAVILLESGLSFLGLGVVPPEPSWGSMVADAQRYMVTDPGFIAISSATVLVTILAFSLAADSLRDLLDPRRAITGRKA</sequence>
<feature type="transmembrane region" description="Helical" evidence="7">
    <location>
        <begin position="193"/>
        <end position="220"/>
    </location>
</feature>
<evidence type="ECO:0000313" key="9">
    <source>
        <dbReference type="EMBL" id="MFC0529535.1"/>
    </source>
</evidence>
<keyword evidence="6 7" id="KW-0472">Membrane</keyword>
<feature type="transmembrane region" description="Helical" evidence="7">
    <location>
        <begin position="76"/>
        <end position="100"/>
    </location>
</feature>
<dbReference type="CDD" id="cd06261">
    <property type="entry name" value="TM_PBP2"/>
    <property type="match status" value="1"/>
</dbReference>
<evidence type="ECO:0000256" key="2">
    <source>
        <dbReference type="ARBA" id="ARBA00022448"/>
    </source>
</evidence>
<feature type="domain" description="ABC transmembrane type-1" evidence="8">
    <location>
        <begin position="72"/>
        <end position="261"/>
    </location>
</feature>
<dbReference type="InterPro" id="IPR050366">
    <property type="entry name" value="BP-dependent_transpt_permease"/>
</dbReference>
<keyword evidence="4 7" id="KW-0812">Transmembrane</keyword>
<dbReference type="EMBL" id="JBHLUH010000036">
    <property type="protein sequence ID" value="MFC0529535.1"/>
    <property type="molecule type" value="Genomic_DNA"/>
</dbReference>
<feature type="transmembrane region" description="Helical" evidence="7">
    <location>
        <begin position="112"/>
        <end position="130"/>
    </location>
</feature>
<keyword evidence="2 7" id="KW-0813">Transport</keyword>
<keyword evidence="5 7" id="KW-1133">Transmembrane helix</keyword>
<comment type="subcellular location">
    <subcellularLocation>
        <location evidence="1 7">Cell membrane</location>
        <topology evidence="1 7">Multi-pass membrane protein</topology>
    </subcellularLocation>
</comment>
<evidence type="ECO:0000256" key="6">
    <source>
        <dbReference type="ARBA" id="ARBA00023136"/>
    </source>
</evidence>
<dbReference type="InterPro" id="IPR025966">
    <property type="entry name" value="OppC_N"/>
</dbReference>
<evidence type="ECO:0000256" key="5">
    <source>
        <dbReference type="ARBA" id="ARBA00022989"/>
    </source>
</evidence>
<evidence type="ECO:0000256" key="3">
    <source>
        <dbReference type="ARBA" id="ARBA00022475"/>
    </source>
</evidence>
<comment type="caution">
    <text evidence="9">The sequence shown here is derived from an EMBL/GenBank/DDBJ whole genome shotgun (WGS) entry which is preliminary data.</text>
</comment>
<protein>
    <submittedName>
        <fullName evidence="9">ABC transporter permease</fullName>
    </submittedName>
</protein>
<evidence type="ECO:0000259" key="8">
    <source>
        <dbReference type="PROSITE" id="PS50928"/>
    </source>
</evidence>
<dbReference type="InterPro" id="IPR000515">
    <property type="entry name" value="MetI-like"/>
</dbReference>
<evidence type="ECO:0000256" key="7">
    <source>
        <dbReference type="RuleBase" id="RU363032"/>
    </source>
</evidence>